<dbReference type="GO" id="GO:0003887">
    <property type="term" value="F:DNA-directed DNA polymerase activity"/>
    <property type="evidence" value="ECO:0007669"/>
    <property type="project" value="UniProtKB-KW"/>
</dbReference>
<dbReference type="EMBL" id="MFUC01000006">
    <property type="protein sequence ID" value="OGI72395.1"/>
    <property type="molecule type" value="Genomic_DNA"/>
</dbReference>
<organism evidence="10 11">
    <name type="scientific">Candidatus Nomurabacteria bacterium RIFCSPHIGHO2_02_FULL_38_15</name>
    <dbReference type="NCBI Taxonomy" id="1801752"/>
    <lineage>
        <taxon>Bacteria</taxon>
        <taxon>Candidatus Nomuraibacteriota</taxon>
    </lineage>
</organism>
<keyword evidence="6" id="KW-0235">DNA replication</keyword>
<dbReference type="Gene3D" id="3.20.20.140">
    <property type="entry name" value="Metal-dependent hydrolases"/>
    <property type="match status" value="1"/>
</dbReference>
<dbReference type="STRING" id="1801752.A3J61_00220"/>
<evidence type="ECO:0000256" key="7">
    <source>
        <dbReference type="ARBA" id="ARBA00022932"/>
    </source>
</evidence>
<accession>A0A1F6VSG3</accession>
<keyword evidence="5" id="KW-0548">Nucleotidyltransferase</keyword>
<dbReference type="InterPro" id="IPR011708">
    <property type="entry name" value="DNA_pol3_alpha_NTPase_dom"/>
</dbReference>
<dbReference type="GO" id="GO:0008408">
    <property type="term" value="F:3'-5' exonuclease activity"/>
    <property type="evidence" value="ECO:0007669"/>
    <property type="project" value="InterPro"/>
</dbReference>
<evidence type="ECO:0000256" key="4">
    <source>
        <dbReference type="ARBA" id="ARBA00022679"/>
    </source>
</evidence>
<evidence type="ECO:0000256" key="3">
    <source>
        <dbReference type="ARBA" id="ARBA00019114"/>
    </source>
</evidence>
<proteinExistence type="predicted"/>
<dbReference type="Pfam" id="PF17657">
    <property type="entry name" value="DNA_pol3_finger"/>
    <property type="match status" value="1"/>
</dbReference>
<dbReference type="InterPro" id="IPR003141">
    <property type="entry name" value="Pol/His_phosphatase_N"/>
</dbReference>
<dbReference type="InterPro" id="IPR029460">
    <property type="entry name" value="DNAPol_HHH"/>
</dbReference>
<comment type="catalytic activity">
    <reaction evidence="8">
        <text>DNA(n) + a 2'-deoxyribonucleoside 5'-triphosphate = DNA(n+1) + diphosphate</text>
        <dbReference type="Rhea" id="RHEA:22508"/>
        <dbReference type="Rhea" id="RHEA-COMP:17339"/>
        <dbReference type="Rhea" id="RHEA-COMP:17340"/>
        <dbReference type="ChEBI" id="CHEBI:33019"/>
        <dbReference type="ChEBI" id="CHEBI:61560"/>
        <dbReference type="ChEBI" id="CHEBI:173112"/>
        <dbReference type="EC" id="2.7.7.7"/>
    </reaction>
</comment>
<evidence type="ECO:0000256" key="2">
    <source>
        <dbReference type="ARBA" id="ARBA00012417"/>
    </source>
</evidence>
<dbReference type="GO" id="GO:0003676">
    <property type="term" value="F:nucleic acid binding"/>
    <property type="evidence" value="ECO:0007669"/>
    <property type="project" value="InterPro"/>
</dbReference>
<dbReference type="EC" id="2.7.7.7" evidence="2"/>
<dbReference type="InterPro" id="IPR016195">
    <property type="entry name" value="Pol/histidinol_Pase-like"/>
</dbReference>
<evidence type="ECO:0000256" key="8">
    <source>
        <dbReference type="ARBA" id="ARBA00049244"/>
    </source>
</evidence>
<dbReference type="AlphaFoldDB" id="A0A1F6VSG3"/>
<protein>
    <recommendedName>
        <fullName evidence="3">DNA polymerase III subunit alpha</fullName>
        <ecNumber evidence="2">2.7.7.7</ecNumber>
    </recommendedName>
</protein>
<dbReference type="InterPro" id="IPR004805">
    <property type="entry name" value="DnaE2/DnaE/PolC"/>
</dbReference>
<dbReference type="InterPro" id="IPR041931">
    <property type="entry name" value="DNA_pol3_alpha_thumb_dom"/>
</dbReference>
<dbReference type="Proteomes" id="UP000179686">
    <property type="component" value="Unassembled WGS sequence"/>
</dbReference>
<dbReference type="Pfam" id="PF14579">
    <property type="entry name" value="HHH_6"/>
    <property type="match status" value="1"/>
</dbReference>
<dbReference type="NCBIfam" id="NF004226">
    <property type="entry name" value="PRK05673.1"/>
    <property type="match status" value="1"/>
</dbReference>
<dbReference type="SUPFAM" id="SSF89550">
    <property type="entry name" value="PHP domain-like"/>
    <property type="match status" value="1"/>
</dbReference>
<dbReference type="InterPro" id="IPR004365">
    <property type="entry name" value="NA-bd_OB_tRNA"/>
</dbReference>
<evidence type="ECO:0000256" key="6">
    <source>
        <dbReference type="ARBA" id="ARBA00022705"/>
    </source>
</evidence>
<evidence type="ECO:0000313" key="11">
    <source>
        <dbReference type="Proteomes" id="UP000179686"/>
    </source>
</evidence>
<dbReference type="Pfam" id="PF07733">
    <property type="entry name" value="DNA_pol3_alpha"/>
    <property type="match status" value="1"/>
</dbReference>
<dbReference type="CDD" id="cd04485">
    <property type="entry name" value="DnaE_OBF"/>
    <property type="match status" value="1"/>
</dbReference>
<evidence type="ECO:0000259" key="9">
    <source>
        <dbReference type="SMART" id="SM00481"/>
    </source>
</evidence>
<dbReference type="GO" id="GO:0006260">
    <property type="term" value="P:DNA replication"/>
    <property type="evidence" value="ECO:0007669"/>
    <property type="project" value="UniProtKB-KW"/>
</dbReference>
<dbReference type="Gene3D" id="1.10.10.1600">
    <property type="entry name" value="Bacterial DNA polymerase III alpha subunit, thumb domain"/>
    <property type="match status" value="1"/>
</dbReference>
<dbReference type="SMART" id="SM00481">
    <property type="entry name" value="POLIIIAc"/>
    <property type="match status" value="1"/>
</dbReference>
<dbReference type="CDD" id="cd12113">
    <property type="entry name" value="PHP_PolIIIA_DnaE3"/>
    <property type="match status" value="1"/>
</dbReference>
<dbReference type="PANTHER" id="PTHR32294:SF0">
    <property type="entry name" value="DNA POLYMERASE III SUBUNIT ALPHA"/>
    <property type="match status" value="1"/>
</dbReference>
<reference evidence="10 11" key="1">
    <citation type="journal article" date="2016" name="Nat. Commun.">
        <title>Thousands of microbial genomes shed light on interconnected biogeochemical processes in an aquifer system.</title>
        <authorList>
            <person name="Anantharaman K."/>
            <person name="Brown C.T."/>
            <person name="Hug L.A."/>
            <person name="Sharon I."/>
            <person name="Castelle C.J."/>
            <person name="Probst A.J."/>
            <person name="Thomas B.C."/>
            <person name="Singh A."/>
            <person name="Wilkins M.J."/>
            <person name="Karaoz U."/>
            <person name="Brodie E.L."/>
            <person name="Williams K.H."/>
            <person name="Hubbard S.S."/>
            <person name="Banfield J.F."/>
        </authorList>
    </citation>
    <scope>NUCLEOTIDE SEQUENCE [LARGE SCALE GENOMIC DNA]</scope>
</reference>
<comment type="subcellular location">
    <subcellularLocation>
        <location evidence="1">Cytoplasm</location>
    </subcellularLocation>
</comment>
<keyword evidence="4" id="KW-0808">Transferase</keyword>
<keyword evidence="7" id="KW-0239">DNA-directed DNA polymerase</keyword>
<gene>
    <name evidence="10" type="ORF">A3J61_00220</name>
</gene>
<dbReference type="Gene3D" id="1.10.150.870">
    <property type="match status" value="1"/>
</dbReference>
<sequence>MEAEKEINKGFVHLHVHSHYSLLDGLSKIPDLVKKAKEFGMPALALTDHGAMYGAIEFYKACKKNGIKPIIGVEAYIANRTRFDKEPGTDTKRYHLTLLAKNNLGYKNLMKMVSLANLEGFYYKPRMDKDLLKQYGAGIICLSGCPGGEFIQLLKNKHYAEARDLIKFYIECFDHVFLEVMCHRETNFYNEWYKNVIPEIKKISAEFGIPIVGTWDSHYLCEDDKEAHDTLLKINTNSAEFKMDGNWSFIDEKKALEEFAEIPEAVENTMGVADLVDIDIDTTSWFFPAFPIDANTTFNAELIKLVEQGYVDRKIQKTPEITERVEFELKIISDKGYSSYFLCVADFINNATRMGIFNQTRGSAAGSMVSYLVGISNINPIEYGLLFERFLNPDRPSLPDIDMDFADTRRDEIIDYAKTKYGSNAVAQIGTFGTMAARGAVRDVARALGYPYMTGDRISKLIPMGSQGFPMTIDRALKITPELMEAYEKERDVTTIINMAKKIEGNVRHISVHAAGVVISPTGNINDFSPVQFDPKGENKIITQYSMYTGDREGIINLPKFDFLGLRNLSIIAEAITRVKKIRNIDMTLETIPMDDKLTYELFGRGETISVFQFGSSGMQKWLKELKPTTLEDLIAMASLYRPGPMAFIPDYVERKHNPEKIKYLDPRMEAILKNTYGIIVYQEDVMRMATDLAGYTRGESDKFRKAVGKKIPEEMAKQKDHFIDGCVENGMQAKHAKDLWQMIETFAAYGFNKSHSAVYALLAYRTAYMKAHYPSEYMSAVLSCESDNLDTVSEMIIEAKRMGFKILPPSVNESFSDFTTVVEGEVITDKIRFGLRSIKNFGYEIGKAIITERKNNGKFTSIDNFIERVQHKNLNKKSMEALICSGALDDFGERNQLMFNLEKILEHRKSIGANTEQTSLFSLGLESKSMQLEVCQPATQKQKLDWEKELLGLYVSGHPLDKYDGKSEIRIKDILETGKNNQVVKIVALPVSYRKIFTRNNEQMVFVKFEDKTGCIEAVIFPKNYRELFPLIEKSEPVGLAGKITLRNDEKSIIIEAVKAL</sequence>
<evidence type="ECO:0000313" key="10">
    <source>
        <dbReference type="EMBL" id="OGI72395.1"/>
    </source>
</evidence>
<dbReference type="PANTHER" id="PTHR32294">
    <property type="entry name" value="DNA POLYMERASE III SUBUNIT ALPHA"/>
    <property type="match status" value="1"/>
</dbReference>
<name>A0A1F6VSG3_9BACT</name>
<dbReference type="InterPro" id="IPR004013">
    <property type="entry name" value="PHP_dom"/>
</dbReference>
<dbReference type="Pfam" id="PF01336">
    <property type="entry name" value="tRNA_anti-codon"/>
    <property type="match status" value="1"/>
</dbReference>
<dbReference type="Pfam" id="PF02811">
    <property type="entry name" value="PHP"/>
    <property type="match status" value="1"/>
</dbReference>
<dbReference type="InterPro" id="IPR040982">
    <property type="entry name" value="DNA_pol3_finger"/>
</dbReference>
<feature type="domain" description="Polymerase/histidinol phosphatase N-terminal" evidence="9">
    <location>
        <begin position="12"/>
        <end position="79"/>
    </location>
</feature>
<dbReference type="GO" id="GO:0005737">
    <property type="term" value="C:cytoplasm"/>
    <property type="evidence" value="ECO:0007669"/>
    <property type="project" value="UniProtKB-SubCell"/>
</dbReference>
<dbReference type="NCBIfam" id="TIGR00594">
    <property type="entry name" value="polc"/>
    <property type="match status" value="1"/>
</dbReference>
<comment type="caution">
    <text evidence="10">The sequence shown here is derived from an EMBL/GenBank/DDBJ whole genome shotgun (WGS) entry which is preliminary data.</text>
</comment>
<evidence type="ECO:0000256" key="5">
    <source>
        <dbReference type="ARBA" id="ARBA00022695"/>
    </source>
</evidence>
<evidence type="ECO:0000256" key="1">
    <source>
        <dbReference type="ARBA" id="ARBA00004496"/>
    </source>
</evidence>